<proteinExistence type="predicted"/>
<evidence type="ECO:0000313" key="2">
    <source>
        <dbReference type="EMBL" id="SMG13544.1"/>
    </source>
</evidence>
<dbReference type="InterPro" id="IPR033455">
    <property type="entry name" value="AbiEi_3_N"/>
</dbReference>
<reference evidence="3" key="1">
    <citation type="submission" date="2017-04" db="EMBL/GenBank/DDBJ databases">
        <authorList>
            <person name="Varghese N."/>
            <person name="Submissions S."/>
        </authorList>
    </citation>
    <scope>NUCLEOTIDE SEQUENCE [LARGE SCALE GENOMIC DNA]</scope>
    <source>
        <strain evidence="3">DSM 19835</strain>
    </source>
</reference>
<dbReference type="AlphaFoldDB" id="A0A1X7IGN0"/>
<evidence type="ECO:0000313" key="3">
    <source>
        <dbReference type="Proteomes" id="UP000193420"/>
    </source>
</evidence>
<dbReference type="Proteomes" id="UP000193420">
    <property type="component" value="Unassembled WGS sequence"/>
</dbReference>
<protein>
    <submittedName>
        <fullName evidence="2">Transcriptional regulator, AbiEi antitoxin, Type IV TA system</fullName>
    </submittedName>
</protein>
<dbReference type="Pfam" id="PF17194">
    <property type="entry name" value="AbiEi_3_N"/>
    <property type="match status" value="1"/>
</dbReference>
<dbReference type="EMBL" id="FXAO01000001">
    <property type="protein sequence ID" value="SMG13544.1"/>
    <property type="molecule type" value="Genomic_DNA"/>
</dbReference>
<gene>
    <name evidence="2" type="ORF">SAMN03080602_00799</name>
</gene>
<name>A0A1X7IGN0_9FLAO</name>
<dbReference type="Pfam" id="PF11459">
    <property type="entry name" value="AbiEi_3"/>
    <property type="match status" value="1"/>
</dbReference>
<dbReference type="STRING" id="188872.SAMN03080602_00799"/>
<accession>A0A1X7IGN0</accession>
<feature type="domain" description="Transcriptional regulator AbiEi antitoxin N-terminal" evidence="1">
    <location>
        <begin position="6"/>
        <end position="97"/>
    </location>
</feature>
<keyword evidence="3" id="KW-1185">Reference proteome</keyword>
<dbReference type="RefSeq" id="WP_085496327.1">
    <property type="nucleotide sequence ID" value="NZ_FXAO01000001.1"/>
</dbReference>
<organism evidence="2 3">
    <name type="scientific">Arenibacter troitsensis</name>
    <dbReference type="NCBI Taxonomy" id="188872"/>
    <lineage>
        <taxon>Bacteria</taxon>
        <taxon>Pseudomonadati</taxon>
        <taxon>Bacteroidota</taxon>
        <taxon>Flavobacteriia</taxon>
        <taxon>Flavobacteriales</taxon>
        <taxon>Flavobacteriaceae</taxon>
        <taxon>Arenibacter</taxon>
    </lineage>
</organism>
<dbReference type="InterPro" id="IPR021561">
    <property type="entry name" value="AbiEi_3"/>
</dbReference>
<evidence type="ECO:0000259" key="1">
    <source>
        <dbReference type="Pfam" id="PF17194"/>
    </source>
</evidence>
<sequence length="257" mass="28886">MSLKKEQKINSLLKSKPSSIVYLTAWLTQRGFSNQLLDKYKKSNWFTSIGTGAMIRSGDKVGYEGAIYALQVQAGMYIHPAGKTALSILGKSHYLELSPNKVTLFGGQQEKLPTWCIQHDWGVKLDYHSSSFLPSNIGLVEVELKTYSIKVSSAARAMLECLFLAPEHQELVECYQLMEGLNNLRPNLVQDLLENCTSIKVNRLFMYLAEKANHSWVKHLNMDKINLGSGKRSIVKNGVYDPKYKITVPVELANGEL</sequence>
<dbReference type="OrthoDB" id="1550938at2"/>